<organism evidence="1">
    <name type="scientific">Candidatus Berkiella aquae</name>
    <dbReference type="NCBI Taxonomy" id="295108"/>
    <lineage>
        <taxon>Bacteria</taxon>
        <taxon>Pseudomonadati</taxon>
        <taxon>Pseudomonadota</taxon>
        <taxon>Gammaproteobacteria</taxon>
        <taxon>Candidatus Berkiellales</taxon>
        <taxon>Candidatus Berkiellaceae</taxon>
        <taxon>Candidatus Berkiella</taxon>
    </lineage>
</organism>
<dbReference type="STRING" id="295108.HT99x_00236"/>
<dbReference type="RefSeq" id="WP_158003338.1">
    <property type="nucleotide sequence ID" value="NZ_LKAJ02000001.1"/>
</dbReference>
<reference evidence="2" key="2">
    <citation type="journal article" date="2016" name="Genome Announc.">
        <title>Draft Genome Sequences of Two Novel Amoeba-Resistant Intranuclear Bacteria, 'Candidatus Berkiella cookevillensis' and 'Candidatus Berkiella aquae'.</title>
        <authorList>
            <person name="Mehari Y.T."/>
            <person name="Arivett B.A."/>
            <person name="Farone A.L."/>
            <person name="Gunderson J.H."/>
            <person name="Farone M.B."/>
        </authorList>
    </citation>
    <scope>NUCLEOTIDE SEQUENCE</scope>
    <source>
        <strain evidence="2">HT99</strain>
    </source>
</reference>
<dbReference type="AlphaFoldDB" id="A0A0Q9Z2A5"/>
<evidence type="ECO:0000313" key="2">
    <source>
        <dbReference type="EMBL" id="MCS5711942.1"/>
    </source>
</evidence>
<evidence type="ECO:0000313" key="3">
    <source>
        <dbReference type="Proteomes" id="UP000051497"/>
    </source>
</evidence>
<dbReference type="Proteomes" id="UP000051497">
    <property type="component" value="Unassembled WGS sequence"/>
</dbReference>
<accession>A0A0Q9Z2A5</accession>
<keyword evidence="3" id="KW-1185">Reference proteome</keyword>
<proteinExistence type="predicted"/>
<protein>
    <submittedName>
        <fullName evidence="1">Uncharacterized protein</fullName>
    </submittedName>
</protein>
<sequence length="57" mass="5615">MPLLRTRHEPMTVPGAVTGGLSGAAVGAAGGGLTENIAWRPGFAAINMAGQAIAAEQ</sequence>
<name>A0A0Q9Z2A5_9GAMM</name>
<evidence type="ECO:0000313" key="1">
    <source>
        <dbReference type="EMBL" id="KRG22696.1"/>
    </source>
</evidence>
<gene>
    <name evidence="1" type="ORF">HT99x_00236</name>
    <name evidence="2" type="ORF">HT99x_010905</name>
</gene>
<comment type="caution">
    <text evidence="1">The sequence shown here is derived from an EMBL/GenBank/DDBJ whole genome shotgun (WGS) entry which is preliminary data.</text>
</comment>
<reference evidence="1" key="1">
    <citation type="submission" date="2015-09" db="EMBL/GenBank/DDBJ databases">
        <title>Draft Genome Sequences of Two Novel Amoeba-resistant Intranuclear Bacteria, Candidatus Berkiella cookevillensis and Candidatus Berkiella aquae.</title>
        <authorList>
            <person name="Mehari Y.T."/>
            <person name="Arivett B.A."/>
            <person name="Farone A.L."/>
            <person name="Gunderson J.H."/>
            <person name="Farone M.B."/>
        </authorList>
    </citation>
    <scope>NUCLEOTIDE SEQUENCE [LARGE SCALE GENOMIC DNA]</scope>
    <source>
        <strain evidence="1">HT99</strain>
    </source>
</reference>
<reference evidence="2" key="3">
    <citation type="submission" date="2021-06" db="EMBL/GenBank/DDBJ databases">
        <title>Genomic Description and Analysis of Intracellular Bacteria, Candidatus Berkiella cookevillensis and Candidatus Berkiella aquae.</title>
        <authorList>
            <person name="Kidane D.T."/>
            <person name="Mehari Y.T."/>
            <person name="Rice F.C."/>
            <person name="Arivett B.A."/>
            <person name="Farone A.L."/>
            <person name="Berk S.G."/>
            <person name="Farone M.B."/>
        </authorList>
    </citation>
    <scope>NUCLEOTIDE SEQUENCE</scope>
    <source>
        <strain evidence="2">HT99</strain>
    </source>
</reference>
<dbReference type="EMBL" id="LKAJ01000001">
    <property type="protein sequence ID" value="KRG22696.1"/>
    <property type="molecule type" value="Genomic_DNA"/>
</dbReference>
<dbReference type="EMBL" id="LKAJ02000001">
    <property type="protein sequence ID" value="MCS5711942.1"/>
    <property type="molecule type" value="Genomic_DNA"/>
</dbReference>